<keyword evidence="3" id="KW-1185">Reference proteome</keyword>
<dbReference type="AlphaFoldDB" id="A0A0C3FN50"/>
<dbReference type="HOGENOM" id="CLU_2923468_0_0_1"/>
<dbReference type="Proteomes" id="UP000054166">
    <property type="component" value="Unassembled WGS sequence"/>
</dbReference>
<sequence>MFLYGLFFLFRLFEKRASWPRKAKRDQIDGRGQKWDLLGGACSDLVLLLFTGDVNDEDIIS</sequence>
<name>A0A0C3FN50_PILCF</name>
<organism evidence="2 3">
    <name type="scientific">Piloderma croceum (strain F 1598)</name>
    <dbReference type="NCBI Taxonomy" id="765440"/>
    <lineage>
        <taxon>Eukaryota</taxon>
        <taxon>Fungi</taxon>
        <taxon>Dikarya</taxon>
        <taxon>Basidiomycota</taxon>
        <taxon>Agaricomycotina</taxon>
        <taxon>Agaricomycetes</taxon>
        <taxon>Agaricomycetidae</taxon>
        <taxon>Atheliales</taxon>
        <taxon>Atheliaceae</taxon>
        <taxon>Piloderma</taxon>
    </lineage>
</organism>
<reference evidence="3" key="2">
    <citation type="submission" date="2015-01" db="EMBL/GenBank/DDBJ databases">
        <title>Evolutionary Origins and Diversification of the Mycorrhizal Mutualists.</title>
        <authorList>
            <consortium name="DOE Joint Genome Institute"/>
            <consortium name="Mycorrhizal Genomics Consortium"/>
            <person name="Kohler A."/>
            <person name="Kuo A."/>
            <person name="Nagy L.G."/>
            <person name="Floudas D."/>
            <person name="Copeland A."/>
            <person name="Barry K.W."/>
            <person name="Cichocki N."/>
            <person name="Veneault-Fourrey C."/>
            <person name="LaButti K."/>
            <person name="Lindquist E.A."/>
            <person name="Lipzen A."/>
            <person name="Lundell T."/>
            <person name="Morin E."/>
            <person name="Murat C."/>
            <person name="Riley R."/>
            <person name="Ohm R."/>
            <person name="Sun H."/>
            <person name="Tunlid A."/>
            <person name="Henrissat B."/>
            <person name="Grigoriev I.V."/>
            <person name="Hibbett D.S."/>
            <person name="Martin F."/>
        </authorList>
    </citation>
    <scope>NUCLEOTIDE SEQUENCE [LARGE SCALE GENOMIC DNA]</scope>
    <source>
        <strain evidence="3">F 1598</strain>
    </source>
</reference>
<feature type="signal peptide" evidence="1">
    <location>
        <begin position="1"/>
        <end position="17"/>
    </location>
</feature>
<keyword evidence="1" id="KW-0732">Signal</keyword>
<feature type="chain" id="PRO_5002164305" evidence="1">
    <location>
        <begin position="18"/>
        <end position="61"/>
    </location>
</feature>
<dbReference type="EMBL" id="KN833001">
    <property type="protein sequence ID" value="KIM81109.1"/>
    <property type="molecule type" value="Genomic_DNA"/>
</dbReference>
<reference evidence="2 3" key="1">
    <citation type="submission" date="2014-04" db="EMBL/GenBank/DDBJ databases">
        <authorList>
            <consortium name="DOE Joint Genome Institute"/>
            <person name="Kuo A."/>
            <person name="Tarkka M."/>
            <person name="Buscot F."/>
            <person name="Kohler A."/>
            <person name="Nagy L.G."/>
            <person name="Floudas D."/>
            <person name="Copeland A."/>
            <person name="Barry K.W."/>
            <person name="Cichocki N."/>
            <person name="Veneault-Fourrey C."/>
            <person name="LaButti K."/>
            <person name="Lindquist E.A."/>
            <person name="Lipzen A."/>
            <person name="Lundell T."/>
            <person name="Morin E."/>
            <person name="Murat C."/>
            <person name="Sun H."/>
            <person name="Tunlid A."/>
            <person name="Henrissat B."/>
            <person name="Grigoriev I.V."/>
            <person name="Hibbett D.S."/>
            <person name="Martin F."/>
            <person name="Nordberg H.P."/>
            <person name="Cantor M.N."/>
            <person name="Hua S.X."/>
        </authorList>
    </citation>
    <scope>NUCLEOTIDE SEQUENCE [LARGE SCALE GENOMIC DNA]</scope>
    <source>
        <strain evidence="2 3">F 1598</strain>
    </source>
</reference>
<evidence type="ECO:0000313" key="3">
    <source>
        <dbReference type="Proteomes" id="UP000054166"/>
    </source>
</evidence>
<proteinExistence type="predicted"/>
<dbReference type="InParanoid" id="A0A0C3FN50"/>
<gene>
    <name evidence="2" type="ORF">PILCRDRAFT_512447</name>
</gene>
<evidence type="ECO:0000256" key="1">
    <source>
        <dbReference type="SAM" id="SignalP"/>
    </source>
</evidence>
<accession>A0A0C3FN50</accession>
<evidence type="ECO:0000313" key="2">
    <source>
        <dbReference type="EMBL" id="KIM81109.1"/>
    </source>
</evidence>
<protein>
    <submittedName>
        <fullName evidence="2">Uncharacterized protein</fullName>
    </submittedName>
</protein>